<gene>
    <name evidence="2" type="ORF">CK498_20525</name>
</gene>
<dbReference type="SMART" id="SM00530">
    <property type="entry name" value="HTH_XRE"/>
    <property type="match status" value="1"/>
</dbReference>
<organism evidence="2 3">
    <name type="scientific">Halomonas salipaludis</name>
    <dbReference type="NCBI Taxonomy" id="2032625"/>
    <lineage>
        <taxon>Bacteria</taxon>
        <taxon>Pseudomonadati</taxon>
        <taxon>Pseudomonadota</taxon>
        <taxon>Gammaproteobacteria</taxon>
        <taxon>Oceanospirillales</taxon>
        <taxon>Halomonadaceae</taxon>
        <taxon>Halomonas</taxon>
    </lineage>
</organism>
<reference evidence="2 3" key="1">
    <citation type="submission" date="2017-08" db="EMBL/GenBank/DDBJ databases">
        <title>Halomonas alkalisoli sp. nov., isolated from saline alkaline soil.</title>
        <authorList>
            <person name="Wang D."/>
            <person name="Zhang G."/>
        </authorList>
    </citation>
    <scope>NUCLEOTIDE SEQUENCE [LARGE SCALE GENOMIC DNA]</scope>
    <source>
        <strain evidence="2 3">WRN001</strain>
    </source>
</reference>
<dbReference type="Gene3D" id="1.10.260.40">
    <property type="entry name" value="lambda repressor-like DNA-binding domains"/>
    <property type="match status" value="1"/>
</dbReference>
<dbReference type="InterPro" id="IPR001387">
    <property type="entry name" value="Cro/C1-type_HTH"/>
</dbReference>
<dbReference type="Pfam" id="PF01381">
    <property type="entry name" value="HTH_3"/>
    <property type="match status" value="1"/>
</dbReference>
<sequence length="94" mass="10467">MSNELGKKVREIREAEGRGRQAFSDLTGIPKQTLINIENGRSAPSGKHLELVSKAFSRYALWLVTNLVDESSGHISPEIERARQMLKQTGTDTD</sequence>
<dbReference type="InterPro" id="IPR010982">
    <property type="entry name" value="Lambda_DNA-bd_dom_sf"/>
</dbReference>
<dbReference type="EMBL" id="NSKB01000008">
    <property type="protein sequence ID" value="PAU74944.1"/>
    <property type="molecule type" value="Genomic_DNA"/>
</dbReference>
<dbReference type="Proteomes" id="UP000217771">
    <property type="component" value="Unassembled WGS sequence"/>
</dbReference>
<dbReference type="PROSITE" id="PS50943">
    <property type="entry name" value="HTH_CROC1"/>
    <property type="match status" value="1"/>
</dbReference>
<dbReference type="CDD" id="cd00093">
    <property type="entry name" value="HTH_XRE"/>
    <property type="match status" value="1"/>
</dbReference>
<dbReference type="AlphaFoldDB" id="A0A2A2ER38"/>
<keyword evidence="3" id="KW-1185">Reference proteome</keyword>
<dbReference type="RefSeq" id="WP_095622731.1">
    <property type="nucleotide sequence ID" value="NZ_NSKB01000008.1"/>
</dbReference>
<name>A0A2A2ER38_9GAMM</name>
<comment type="caution">
    <text evidence="2">The sequence shown here is derived from an EMBL/GenBank/DDBJ whole genome shotgun (WGS) entry which is preliminary data.</text>
</comment>
<accession>A0A2A2ER38</accession>
<dbReference type="OrthoDB" id="6302218at2"/>
<evidence type="ECO:0000259" key="1">
    <source>
        <dbReference type="PROSITE" id="PS50943"/>
    </source>
</evidence>
<proteinExistence type="predicted"/>
<protein>
    <submittedName>
        <fullName evidence="2">Transcriptional regulator</fullName>
    </submittedName>
</protein>
<dbReference type="GO" id="GO:0003677">
    <property type="term" value="F:DNA binding"/>
    <property type="evidence" value="ECO:0007669"/>
    <property type="project" value="InterPro"/>
</dbReference>
<evidence type="ECO:0000313" key="2">
    <source>
        <dbReference type="EMBL" id="PAU74944.1"/>
    </source>
</evidence>
<dbReference type="SUPFAM" id="SSF47413">
    <property type="entry name" value="lambda repressor-like DNA-binding domains"/>
    <property type="match status" value="1"/>
</dbReference>
<feature type="domain" description="HTH cro/C1-type" evidence="1">
    <location>
        <begin position="9"/>
        <end position="63"/>
    </location>
</feature>
<evidence type="ECO:0000313" key="3">
    <source>
        <dbReference type="Proteomes" id="UP000217771"/>
    </source>
</evidence>